<reference evidence="1 2" key="1">
    <citation type="journal article" date="2018" name="Front. Plant Sci.">
        <title>Red Clover (Trifolium pratense) and Zigzag Clover (T. medium) - A Picture of Genomic Similarities and Differences.</title>
        <authorList>
            <person name="Dluhosova J."/>
            <person name="Istvanek J."/>
            <person name="Nedelnik J."/>
            <person name="Repkova J."/>
        </authorList>
    </citation>
    <scope>NUCLEOTIDE SEQUENCE [LARGE SCALE GENOMIC DNA]</scope>
    <source>
        <strain evidence="2">cv. 10/8</strain>
        <tissue evidence="1">Leaf</tissue>
    </source>
</reference>
<organism evidence="1 2">
    <name type="scientific">Trifolium medium</name>
    <dbReference type="NCBI Taxonomy" id="97028"/>
    <lineage>
        <taxon>Eukaryota</taxon>
        <taxon>Viridiplantae</taxon>
        <taxon>Streptophyta</taxon>
        <taxon>Embryophyta</taxon>
        <taxon>Tracheophyta</taxon>
        <taxon>Spermatophyta</taxon>
        <taxon>Magnoliopsida</taxon>
        <taxon>eudicotyledons</taxon>
        <taxon>Gunneridae</taxon>
        <taxon>Pentapetalae</taxon>
        <taxon>rosids</taxon>
        <taxon>fabids</taxon>
        <taxon>Fabales</taxon>
        <taxon>Fabaceae</taxon>
        <taxon>Papilionoideae</taxon>
        <taxon>50 kb inversion clade</taxon>
        <taxon>NPAAA clade</taxon>
        <taxon>Hologalegina</taxon>
        <taxon>IRL clade</taxon>
        <taxon>Trifolieae</taxon>
        <taxon>Trifolium</taxon>
    </lineage>
</organism>
<protein>
    <submittedName>
        <fullName evidence="1">Uncharacterized protein</fullName>
    </submittedName>
</protein>
<evidence type="ECO:0000313" key="1">
    <source>
        <dbReference type="EMBL" id="MCI71078.1"/>
    </source>
</evidence>
<feature type="non-terminal residue" evidence="1">
    <location>
        <position position="25"/>
    </location>
</feature>
<accession>A0A392UDF6</accession>
<keyword evidence="2" id="KW-1185">Reference proteome</keyword>
<evidence type="ECO:0000313" key="2">
    <source>
        <dbReference type="Proteomes" id="UP000265520"/>
    </source>
</evidence>
<dbReference type="EMBL" id="LXQA010789054">
    <property type="protein sequence ID" value="MCI71078.1"/>
    <property type="molecule type" value="Genomic_DNA"/>
</dbReference>
<dbReference type="Proteomes" id="UP000265520">
    <property type="component" value="Unassembled WGS sequence"/>
</dbReference>
<dbReference type="AlphaFoldDB" id="A0A392UDF6"/>
<name>A0A392UDF6_9FABA</name>
<sequence>MIAGRNSCLGHGGAGANAIALALSK</sequence>
<proteinExistence type="predicted"/>
<comment type="caution">
    <text evidence="1">The sequence shown here is derived from an EMBL/GenBank/DDBJ whole genome shotgun (WGS) entry which is preliminary data.</text>
</comment>